<proteinExistence type="predicted"/>
<protein>
    <submittedName>
        <fullName evidence="1">Uncharacterized protein</fullName>
    </submittedName>
</protein>
<reference evidence="1 2" key="1">
    <citation type="journal article" date="2019" name="Genome Biol. Evol.">
        <title>Insights into the evolution of the New World diploid cottons (Gossypium, subgenus Houzingenia) based on genome sequencing.</title>
        <authorList>
            <person name="Grover C.E."/>
            <person name="Arick M.A. 2nd"/>
            <person name="Thrash A."/>
            <person name="Conover J.L."/>
            <person name="Sanders W.S."/>
            <person name="Peterson D.G."/>
            <person name="Frelichowski J.E."/>
            <person name="Scheffler J.A."/>
            <person name="Scheffler B.E."/>
            <person name="Wendel J.F."/>
        </authorList>
    </citation>
    <scope>NUCLEOTIDE SEQUENCE [LARGE SCALE GENOMIC DNA]</scope>
    <source>
        <strain evidence="1">157</strain>
        <tissue evidence="1">Leaf</tissue>
    </source>
</reference>
<comment type="caution">
    <text evidence="1">The sequence shown here is derived from an EMBL/GenBank/DDBJ whole genome shotgun (WGS) entry which is preliminary data.</text>
</comment>
<accession>A0A7J8NM00</accession>
<gene>
    <name evidence="1" type="ORF">Golob_023930</name>
</gene>
<dbReference type="EMBL" id="JABEZX010374278">
    <property type="protein sequence ID" value="MBA0577873.1"/>
    <property type="molecule type" value="Genomic_DNA"/>
</dbReference>
<keyword evidence="2" id="KW-1185">Reference proteome</keyword>
<sequence length="29" mass="3400">MAATINFFFWLLANKMFRISINFVVSCSK</sequence>
<organism evidence="1 2">
    <name type="scientific">Gossypium lobatum</name>
    <dbReference type="NCBI Taxonomy" id="34289"/>
    <lineage>
        <taxon>Eukaryota</taxon>
        <taxon>Viridiplantae</taxon>
        <taxon>Streptophyta</taxon>
        <taxon>Embryophyta</taxon>
        <taxon>Tracheophyta</taxon>
        <taxon>Spermatophyta</taxon>
        <taxon>Magnoliopsida</taxon>
        <taxon>eudicotyledons</taxon>
        <taxon>Gunneridae</taxon>
        <taxon>Pentapetalae</taxon>
        <taxon>rosids</taxon>
        <taxon>malvids</taxon>
        <taxon>Malvales</taxon>
        <taxon>Malvaceae</taxon>
        <taxon>Malvoideae</taxon>
        <taxon>Gossypium</taxon>
    </lineage>
</organism>
<name>A0A7J8NM00_9ROSI</name>
<evidence type="ECO:0000313" key="2">
    <source>
        <dbReference type="Proteomes" id="UP000593572"/>
    </source>
</evidence>
<dbReference type="AlphaFoldDB" id="A0A7J8NM00"/>
<dbReference type="Proteomes" id="UP000593572">
    <property type="component" value="Unassembled WGS sequence"/>
</dbReference>
<evidence type="ECO:0000313" key="1">
    <source>
        <dbReference type="EMBL" id="MBA0577873.1"/>
    </source>
</evidence>